<evidence type="ECO:0000256" key="2">
    <source>
        <dbReference type="PROSITE-ProRule" id="PRU00252"/>
    </source>
</evidence>
<evidence type="ECO:0000313" key="3">
    <source>
        <dbReference type="EMBL" id="BBH16572.1"/>
    </source>
</evidence>
<dbReference type="Proteomes" id="UP000271573">
    <property type="component" value="Chromosome"/>
</dbReference>
<accession>A0A3G9IDX8</accession>
<sequence length="162" mass="17673">MSESTITVQGYVGSMPVLRKAGDHLVANFRLACTPRRFDRREQKWVDTATSWYSVSAWRGFGENVAASIKSGDPVIVTGRLVLREWTNSQGEPQSSYEIEADAIGHDLTRARTAIMRKPATPTVAYTSLAPEPVADVPGDLRQPVADWGGLGLDDEQVEVAA</sequence>
<evidence type="ECO:0000256" key="1">
    <source>
        <dbReference type="ARBA" id="ARBA00023125"/>
    </source>
</evidence>
<dbReference type="OrthoDB" id="4427276at2"/>
<organism evidence="3 4">
    <name type="scientific">Nocardioides baekrokdamisoli</name>
    <dbReference type="NCBI Taxonomy" id="1804624"/>
    <lineage>
        <taxon>Bacteria</taxon>
        <taxon>Bacillati</taxon>
        <taxon>Actinomycetota</taxon>
        <taxon>Actinomycetes</taxon>
        <taxon>Propionibacteriales</taxon>
        <taxon>Nocardioidaceae</taxon>
        <taxon>Nocardioides</taxon>
    </lineage>
</organism>
<dbReference type="EMBL" id="AP019307">
    <property type="protein sequence ID" value="BBH16572.1"/>
    <property type="molecule type" value="Genomic_DNA"/>
</dbReference>
<reference evidence="3 4" key="1">
    <citation type="submission" date="2018-11" db="EMBL/GenBank/DDBJ databases">
        <title>Complete genome sequence of Nocardioides baekrokdamisoli strain KCTC 39748.</title>
        <authorList>
            <person name="Kang S.W."/>
            <person name="Lee K.C."/>
            <person name="Kim K.K."/>
            <person name="Kim J.S."/>
            <person name="Kim D.S."/>
            <person name="Ko S.H."/>
            <person name="Yang S.H."/>
            <person name="Shin Y.K."/>
            <person name="Lee J.S."/>
        </authorList>
    </citation>
    <scope>NUCLEOTIDE SEQUENCE [LARGE SCALE GENOMIC DNA]</scope>
    <source>
        <strain evidence="3 4">KCTC 39748</strain>
    </source>
</reference>
<dbReference type="GO" id="GO:0009295">
    <property type="term" value="C:nucleoid"/>
    <property type="evidence" value="ECO:0007669"/>
    <property type="project" value="TreeGrafter"/>
</dbReference>
<dbReference type="Gene3D" id="2.40.50.140">
    <property type="entry name" value="Nucleic acid-binding proteins"/>
    <property type="match status" value="1"/>
</dbReference>
<dbReference type="InterPro" id="IPR011344">
    <property type="entry name" value="ssDNA-bd"/>
</dbReference>
<protein>
    <recommendedName>
        <fullName evidence="5">Single-stranded DNA-binding protein</fullName>
    </recommendedName>
</protein>
<proteinExistence type="predicted"/>
<dbReference type="PANTHER" id="PTHR10302:SF27">
    <property type="entry name" value="SINGLE-STRANDED DNA-BINDING PROTEIN"/>
    <property type="match status" value="1"/>
</dbReference>
<keyword evidence="4" id="KW-1185">Reference proteome</keyword>
<keyword evidence="1 2" id="KW-0238">DNA-binding</keyword>
<evidence type="ECO:0008006" key="5">
    <source>
        <dbReference type="Google" id="ProtNLM"/>
    </source>
</evidence>
<dbReference type="SUPFAM" id="SSF50249">
    <property type="entry name" value="Nucleic acid-binding proteins"/>
    <property type="match status" value="1"/>
</dbReference>
<dbReference type="InterPro" id="IPR000424">
    <property type="entry name" value="Primosome_PriB/ssb"/>
</dbReference>
<dbReference type="GO" id="GO:0003697">
    <property type="term" value="F:single-stranded DNA binding"/>
    <property type="evidence" value="ECO:0007669"/>
    <property type="project" value="InterPro"/>
</dbReference>
<name>A0A3G9IDX8_9ACTN</name>
<dbReference type="Pfam" id="PF00436">
    <property type="entry name" value="SSB"/>
    <property type="match status" value="1"/>
</dbReference>
<dbReference type="InterPro" id="IPR012340">
    <property type="entry name" value="NA-bd_OB-fold"/>
</dbReference>
<dbReference type="KEGG" id="nbe:Back2_08590"/>
<evidence type="ECO:0000313" key="4">
    <source>
        <dbReference type="Proteomes" id="UP000271573"/>
    </source>
</evidence>
<dbReference type="RefSeq" id="WP_125567067.1">
    <property type="nucleotide sequence ID" value="NZ_AP019307.1"/>
</dbReference>
<dbReference type="AlphaFoldDB" id="A0A3G9IDX8"/>
<gene>
    <name evidence="3" type="ORF">Back2_08590</name>
</gene>
<dbReference type="PROSITE" id="PS50935">
    <property type="entry name" value="SSB"/>
    <property type="match status" value="1"/>
</dbReference>
<dbReference type="GO" id="GO:0006260">
    <property type="term" value="P:DNA replication"/>
    <property type="evidence" value="ECO:0007669"/>
    <property type="project" value="InterPro"/>
</dbReference>
<dbReference type="CDD" id="cd04496">
    <property type="entry name" value="SSB_OBF"/>
    <property type="match status" value="1"/>
</dbReference>
<dbReference type="PANTHER" id="PTHR10302">
    <property type="entry name" value="SINGLE-STRANDED DNA-BINDING PROTEIN"/>
    <property type="match status" value="1"/>
</dbReference>